<dbReference type="SMART" id="SM00354">
    <property type="entry name" value="HTH_LACI"/>
    <property type="match status" value="1"/>
</dbReference>
<dbReference type="PANTHER" id="PTHR30146:SF109">
    <property type="entry name" value="HTH-TYPE TRANSCRIPTIONAL REGULATOR GALS"/>
    <property type="match status" value="1"/>
</dbReference>
<dbReference type="SUPFAM" id="SSF53822">
    <property type="entry name" value="Periplasmic binding protein-like I"/>
    <property type="match status" value="1"/>
</dbReference>
<feature type="region of interest" description="Disordered" evidence="4">
    <location>
        <begin position="337"/>
        <end position="362"/>
    </location>
</feature>
<gene>
    <name evidence="6" type="ORF">E7811_12705</name>
</gene>
<reference evidence="6 7" key="1">
    <citation type="submission" date="2019-04" db="EMBL/GenBank/DDBJ databases">
        <title>Draft genome sequence of Gemmobacter aestuarii sp. nov.</title>
        <authorList>
            <person name="Hameed A."/>
            <person name="Lin S.-Y."/>
            <person name="Shahina M."/>
            <person name="Lai W.-A."/>
            <person name="Young C.-C."/>
        </authorList>
    </citation>
    <scope>NUCLEOTIDE SEQUENCE [LARGE SCALE GENOMIC DNA]</scope>
    <source>
        <strain evidence="6 7">CC-PW-75</strain>
    </source>
</reference>
<accession>A0A4S3MLB2</accession>
<dbReference type="Pfam" id="PF00356">
    <property type="entry name" value="LacI"/>
    <property type="match status" value="1"/>
</dbReference>
<dbReference type="CDD" id="cd20010">
    <property type="entry name" value="PBP1_AglR-like"/>
    <property type="match status" value="1"/>
</dbReference>
<keyword evidence="1" id="KW-0805">Transcription regulation</keyword>
<dbReference type="PANTHER" id="PTHR30146">
    <property type="entry name" value="LACI-RELATED TRANSCRIPTIONAL REPRESSOR"/>
    <property type="match status" value="1"/>
</dbReference>
<feature type="compositionally biased region" description="Low complexity" evidence="4">
    <location>
        <begin position="347"/>
        <end position="362"/>
    </location>
</feature>
<dbReference type="GO" id="GO:0000976">
    <property type="term" value="F:transcription cis-regulatory region binding"/>
    <property type="evidence" value="ECO:0007669"/>
    <property type="project" value="TreeGrafter"/>
</dbReference>
<dbReference type="SUPFAM" id="SSF47413">
    <property type="entry name" value="lambda repressor-like DNA-binding domains"/>
    <property type="match status" value="1"/>
</dbReference>
<dbReference type="Gene3D" id="1.10.260.40">
    <property type="entry name" value="lambda repressor-like DNA-binding domains"/>
    <property type="match status" value="1"/>
</dbReference>
<keyword evidence="7" id="KW-1185">Reference proteome</keyword>
<dbReference type="Pfam" id="PF13377">
    <property type="entry name" value="Peripla_BP_3"/>
    <property type="match status" value="1"/>
</dbReference>
<evidence type="ECO:0000313" key="7">
    <source>
        <dbReference type="Proteomes" id="UP000309450"/>
    </source>
</evidence>
<protein>
    <submittedName>
        <fullName evidence="6">LacI family DNA-binding transcriptional regulator</fullName>
    </submittedName>
</protein>
<dbReference type="EMBL" id="SSND01000003">
    <property type="protein sequence ID" value="THD82998.1"/>
    <property type="molecule type" value="Genomic_DNA"/>
</dbReference>
<dbReference type="InterPro" id="IPR000843">
    <property type="entry name" value="HTH_LacI"/>
</dbReference>
<keyword evidence="2 6" id="KW-0238">DNA-binding</keyword>
<dbReference type="Proteomes" id="UP000309450">
    <property type="component" value="Unassembled WGS sequence"/>
</dbReference>
<sequence>MNLKELARRLDLSPTTVSRALNGYPEVNEATRERVVAAARRYNYQPNTRAIRLATGRAMAIGHVIPIATRHEIVNPVFADFIAGAGEVYSRSGYDMVLSVVPDEAEEQTYRDLKSRGTVDGVIVHAPRLDDPRLPLLREVGLPFVVHGRSSGSAEPYSWVDVNNRRAFRRATEFLLDLGHRRIALVNGLEFMDFAIRRRAGYTEALAERGIASDPAIMFSDEMTESSGYRAAKAALALPDPPTALLVASIISAMGVRRAIEEAGLKLGRDVSVIIHDDELSYLKNGEEVPIFTATRSSVRLAGRLAAEMLIDMMGHPGGPPRERLLEAELIIGQSTGPLQSNATSHGALPDAPALAAGAAKP</sequence>
<dbReference type="OrthoDB" id="234496at2"/>
<comment type="caution">
    <text evidence="6">The sequence shown here is derived from an EMBL/GenBank/DDBJ whole genome shotgun (WGS) entry which is preliminary data.</text>
</comment>
<organism evidence="6 7">
    <name type="scientific">Aliigemmobacter aestuarii</name>
    <dbReference type="NCBI Taxonomy" id="1445661"/>
    <lineage>
        <taxon>Bacteria</taxon>
        <taxon>Pseudomonadati</taxon>
        <taxon>Pseudomonadota</taxon>
        <taxon>Alphaproteobacteria</taxon>
        <taxon>Rhodobacterales</taxon>
        <taxon>Paracoccaceae</taxon>
        <taxon>Aliigemmobacter</taxon>
    </lineage>
</organism>
<feature type="domain" description="HTH lacI-type" evidence="5">
    <location>
        <begin position="1"/>
        <end position="55"/>
    </location>
</feature>
<dbReference type="InterPro" id="IPR046335">
    <property type="entry name" value="LacI/GalR-like_sensor"/>
</dbReference>
<evidence type="ECO:0000259" key="5">
    <source>
        <dbReference type="PROSITE" id="PS50932"/>
    </source>
</evidence>
<dbReference type="AlphaFoldDB" id="A0A4S3MLB2"/>
<dbReference type="GO" id="GO:0003700">
    <property type="term" value="F:DNA-binding transcription factor activity"/>
    <property type="evidence" value="ECO:0007669"/>
    <property type="project" value="TreeGrafter"/>
</dbReference>
<dbReference type="CDD" id="cd01392">
    <property type="entry name" value="HTH_LacI"/>
    <property type="match status" value="1"/>
</dbReference>
<evidence type="ECO:0000313" key="6">
    <source>
        <dbReference type="EMBL" id="THD82998.1"/>
    </source>
</evidence>
<evidence type="ECO:0000256" key="2">
    <source>
        <dbReference type="ARBA" id="ARBA00023125"/>
    </source>
</evidence>
<evidence type="ECO:0000256" key="1">
    <source>
        <dbReference type="ARBA" id="ARBA00023015"/>
    </source>
</evidence>
<proteinExistence type="predicted"/>
<evidence type="ECO:0000256" key="3">
    <source>
        <dbReference type="ARBA" id="ARBA00023163"/>
    </source>
</evidence>
<dbReference type="RefSeq" id="WP_136395025.1">
    <property type="nucleotide sequence ID" value="NZ_SSND01000003.1"/>
</dbReference>
<dbReference type="InterPro" id="IPR010982">
    <property type="entry name" value="Lambda_DNA-bd_dom_sf"/>
</dbReference>
<evidence type="ECO:0000256" key="4">
    <source>
        <dbReference type="SAM" id="MobiDB-lite"/>
    </source>
</evidence>
<keyword evidence="3" id="KW-0804">Transcription</keyword>
<dbReference type="Gene3D" id="3.40.50.2300">
    <property type="match status" value="2"/>
</dbReference>
<name>A0A4S3MLB2_9RHOB</name>
<dbReference type="PROSITE" id="PS50932">
    <property type="entry name" value="HTH_LACI_2"/>
    <property type="match status" value="1"/>
</dbReference>
<dbReference type="InterPro" id="IPR028082">
    <property type="entry name" value="Peripla_BP_I"/>
</dbReference>